<keyword evidence="10" id="KW-1185">Reference proteome</keyword>
<feature type="compositionally biased region" description="Polar residues" evidence="7">
    <location>
        <begin position="679"/>
        <end position="709"/>
    </location>
</feature>
<evidence type="ECO:0000256" key="5">
    <source>
        <dbReference type="ARBA" id="ARBA00023163"/>
    </source>
</evidence>
<dbReference type="Proteomes" id="UP001153678">
    <property type="component" value="Unassembled WGS sequence"/>
</dbReference>
<feature type="domain" description="Xylanolytic transcriptional activator regulatory" evidence="8">
    <location>
        <begin position="344"/>
        <end position="416"/>
    </location>
</feature>
<dbReference type="PANTHER" id="PTHR31313:SF81">
    <property type="entry name" value="TY1 ENHANCER ACTIVATOR"/>
    <property type="match status" value="1"/>
</dbReference>
<gene>
    <name evidence="9" type="ORF">FWILDA_LOCUS11785</name>
</gene>
<name>A0A9W4SVI3_9GLOM</name>
<feature type="compositionally biased region" description="Polar residues" evidence="7">
    <location>
        <begin position="222"/>
        <end position="232"/>
    </location>
</feature>
<keyword evidence="1" id="KW-0479">Metal-binding</keyword>
<dbReference type="CDD" id="cd12148">
    <property type="entry name" value="fungal_TF_MHR"/>
    <property type="match status" value="1"/>
</dbReference>
<dbReference type="InterPro" id="IPR051615">
    <property type="entry name" value="Transcr_Regulatory_Elem"/>
</dbReference>
<keyword evidence="5" id="KW-0804">Transcription</keyword>
<feature type="region of interest" description="Disordered" evidence="7">
    <location>
        <begin position="673"/>
        <end position="709"/>
    </location>
</feature>
<feature type="region of interest" description="Disordered" evidence="7">
    <location>
        <begin position="208"/>
        <end position="232"/>
    </location>
</feature>
<evidence type="ECO:0000256" key="7">
    <source>
        <dbReference type="SAM" id="MobiDB-lite"/>
    </source>
</evidence>
<evidence type="ECO:0000313" key="10">
    <source>
        <dbReference type="Proteomes" id="UP001153678"/>
    </source>
</evidence>
<dbReference type="EMBL" id="CAMKVN010003486">
    <property type="protein sequence ID" value="CAI2184853.1"/>
    <property type="molecule type" value="Genomic_DNA"/>
</dbReference>
<dbReference type="OrthoDB" id="1924787at2759"/>
<keyword evidence="6" id="KW-0539">Nucleus</keyword>
<evidence type="ECO:0000256" key="2">
    <source>
        <dbReference type="ARBA" id="ARBA00022833"/>
    </source>
</evidence>
<dbReference type="SMART" id="SM00906">
    <property type="entry name" value="Fungal_trans"/>
    <property type="match status" value="1"/>
</dbReference>
<evidence type="ECO:0000313" key="9">
    <source>
        <dbReference type="EMBL" id="CAI2184853.1"/>
    </source>
</evidence>
<dbReference type="GO" id="GO:0008270">
    <property type="term" value="F:zinc ion binding"/>
    <property type="evidence" value="ECO:0007669"/>
    <property type="project" value="InterPro"/>
</dbReference>
<evidence type="ECO:0000256" key="6">
    <source>
        <dbReference type="ARBA" id="ARBA00023242"/>
    </source>
</evidence>
<keyword evidence="2" id="KW-0862">Zinc</keyword>
<keyword evidence="4" id="KW-0238">DNA-binding</keyword>
<accession>A0A9W4SVI3</accession>
<sequence length="777" mass="87351">MSSAIPSKRTRLSELEQTHQQQNLQNLQQQNLQQFNQHSQLRQMYPSPNQHQHQLVPGEFIQSPQVQQQQKESESPLLTQQDIHRLGRGIDLLIDAIIPNKSQQAKEAATTIINSLSSLNCSDNLATQKNDSNFTQNSNSNSLVLDMPNLNEPTQNKSEKIASPLCQLLNHTYPNSIVELVNKLSKMSLNPLDLPVTSSLSSSTNITKSISNSLPKKVPSSIPANNPSKISPPSNELCQQLMQDYFNHFNTTIPILDRRKFIDHWRNKNTKHSQLLVASTLALAAARYSDDPSIQKTHDKPGGIFFDSAKKLLDTMYDKPRLETVQALLLLSHAESSLSRIDSSFMFLGMAVQMAHTLHLGRNESSNFIPEEDEERRRVFYCVYCCDRWISFIMGKPYSIDNININVQLPSLPSFDPPTRNFFISFIKLSHIIGEIWKFGYSSQPKAAQSNWIGHAMDQKSMLRQIRAALAKWLKELPDELQYQYLPNTDTKSLFQLARFSVHAGYINILFHTCIILLHQPYLTQAYDNPKIEANQGPIKTCLTAATTITDIAKTTRHFDNKAFCNFLFPIYGILQSAVMEMVIMNGSAEHAQSAKKSLNDTLEELRSAADNANYGSLQEIVKELECIMMIANGNTDSSHISIPFPLVLQIIEYPNSNGDNLIDNESNSSITLNNNTTPAANSLQPYHQLSSSYSGSNQHAHDISSQSGNSQWESFYNDDYMFDVNQGNVNNVNTSNTEVTAAPHHVIDDLSLYSTSPSLIHTSQTSHHHRLHDGNG</sequence>
<organism evidence="9 10">
    <name type="scientific">Funneliformis geosporum</name>
    <dbReference type="NCBI Taxonomy" id="1117311"/>
    <lineage>
        <taxon>Eukaryota</taxon>
        <taxon>Fungi</taxon>
        <taxon>Fungi incertae sedis</taxon>
        <taxon>Mucoromycota</taxon>
        <taxon>Glomeromycotina</taxon>
        <taxon>Glomeromycetes</taxon>
        <taxon>Glomerales</taxon>
        <taxon>Glomeraceae</taxon>
        <taxon>Funneliformis</taxon>
    </lineage>
</organism>
<dbReference type="Pfam" id="PF04082">
    <property type="entry name" value="Fungal_trans"/>
    <property type="match status" value="1"/>
</dbReference>
<reference evidence="9" key="1">
    <citation type="submission" date="2022-08" db="EMBL/GenBank/DDBJ databases">
        <authorList>
            <person name="Kallberg Y."/>
            <person name="Tangrot J."/>
            <person name="Rosling A."/>
        </authorList>
    </citation>
    <scope>NUCLEOTIDE SEQUENCE</scope>
    <source>
        <strain evidence="9">Wild A</strain>
    </source>
</reference>
<proteinExistence type="predicted"/>
<evidence type="ECO:0000256" key="1">
    <source>
        <dbReference type="ARBA" id="ARBA00022723"/>
    </source>
</evidence>
<comment type="caution">
    <text evidence="9">The sequence shown here is derived from an EMBL/GenBank/DDBJ whole genome shotgun (WGS) entry which is preliminary data.</text>
</comment>
<dbReference type="PANTHER" id="PTHR31313">
    <property type="entry name" value="TY1 ENHANCER ACTIVATOR"/>
    <property type="match status" value="1"/>
</dbReference>
<evidence type="ECO:0000256" key="3">
    <source>
        <dbReference type="ARBA" id="ARBA00023015"/>
    </source>
</evidence>
<keyword evidence="3" id="KW-0805">Transcription regulation</keyword>
<evidence type="ECO:0000259" key="8">
    <source>
        <dbReference type="SMART" id="SM00906"/>
    </source>
</evidence>
<dbReference type="InterPro" id="IPR007219">
    <property type="entry name" value="XnlR_reg_dom"/>
</dbReference>
<dbReference type="GO" id="GO:0003677">
    <property type="term" value="F:DNA binding"/>
    <property type="evidence" value="ECO:0007669"/>
    <property type="project" value="UniProtKB-KW"/>
</dbReference>
<protein>
    <submittedName>
        <fullName evidence="9">16014_t:CDS:1</fullName>
    </submittedName>
</protein>
<dbReference type="AlphaFoldDB" id="A0A9W4SVI3"/>
<dbReference type="GO" id="GO:0006351">
    <property type="term" value="P:DNA-templated transcription"/>
    <property type="evidence" value="ECO:0007669"/>
    <property type="project" value="InterPro"/>
</dbReference>
<evidence type="ECO:0000256" key="4">
    <source>
        <dbReference type="ARBA" id="ARBA00023125"/>
    </source>
</evidence>
<feature type="non-terminal residue" evidence="9">
    <location>
        <position position="777"/>
    </location>
</feature>